<dbReference type="PANTHER" id="PTHR46502">
    <property type="entry name" value="C2 DOMAIN-CONTAINING"/>
    <property type="match status" value="1"/>
</dbReference>
<keyword evidence="6" id="KW-1185">Reference proteome</keyword>
<dbReference type="Proteomes" id="UP000823775">
    <property type="component" value="Unassembled WGS sequence"/>
</dbReference>
<feature type="region of interest" description="Disordered" evidence="3">
    <location>
        <begin position="184"/>
        <end position="238"/>
    </location>
</feature>
<dbReference type="Pfam" id="PF00168">
    <property type="entry name" value="C2"/>
    <property type="match status" value="1"/>
</dbReference>
<evidence type="ECO:0000313" key="5">
    <source>
        <dbReference type="EMBL" id="MCE3050543.1"/>
    </source>
</evidence>
<accession>A0ABS8WIA5</accession>
<dbReference type="SUPFAM" id="SSF49562">
    <property type="entry name" value="C2 domain (Calcium/lipid-binding domain, CaLB)"/>
    <property type="match status" value="1"/>
</dbReference>
<dbReference type="PROSITE" id="PS50004">
    <property type="entry name" value="C2"/>
    <property type="match status" value="1"/>
</dbReference>
<feature type="non-terminal residue" evidence="5">
    <location>
        <position position="1"/>
    </location>
</feature>
<dbReference type="PANTHER" id="PTHR46502:SF9">
    <property type="entry name" value="ELICITOR-RESPONSIVE PROTEIN 3-LIKE"/>
    <property type="match status" value="1"/>
</dbReference>
<gene>
    <name evidence="5" type="ORF">HAX54_047485</name>
</gene>
<reference evidence="5 6" key="1">
    <citation type="journal article" date="2021" name="BMC Genomics">
        <title>Datura genome reveals duplications of psychoactive alkaloid biosynthetic genes and high mutation rate following tissue culture.</title>
        <authorList>
            <person name="Rajewski A."/>
            <person name="Carter-House D."/>
            <person name="Stajich J."/>
            <person name="Litt A."/>
        </authorList>
    </citation>
    <scope>NUCLEOTIDE SEQUENCE [LARGE SCALE GENOMIC DNA]</scope>
    <source>
        <strain evidence="5">AR-01</strain>
    </source>
</reference>
<evidence type="ECO:0000256" key="3">
    <source>
        <dbReference type="SAM" id="MobiDB-lite"/>
    </source>
</evidence>
<sequence length="238" mass="27048">VESEEPKSTWVPLSNSKNAFVLVLVDLMNQVTRSKKMPTGTLEVFLANAKGLEEQNWLTSMNPYVIITCRTQEKKSGVAEGEGTEPEWNETFIFTISRDVEEITLKIMDKDTFSSDDFIGQSTIPLHEVLREVEVPARSYNVVKDEEFCGEIKLGLTFTAKSGSNRGSDEEEYGGRRKSCDDYRGCDEEDYGGRRQSRDNVYRGSDEDNYGGRRQSRDHHGGRDEDDYGGYRGSRDDY</sequence>
<evidence type="ECO:0000256" key="2">
    <source>
        <dbReference type="ARBA" id="ARBA00022837"/>
    </source>
</evidence>
<dbReference type="SMART" id="SM00239">
    <property type="entry name" value="C2"/>
    <property type="match status" value="1"/>
</dbReference>
<feature type="domain" description="C2" evidence="4">
    <location>
        <begin position="23"/>
        <end position="140"/>
    </location>
</feature>
<protein>
    <recommendedName>
        <fullName evidence="4">C2 domain-containing protein</fullName>
    </recommendedName>
</protein>
<keyword evidence="1" id="KW-0479">Metal-binding</keyword>
<dbReference type="InterPro" id="IPR000008">
    <property type="entry name" value="C2_dom"/>
</dbReference>
<name>A0ABS8WIA5_DATST</name>
<evidence type="ECO:0000313" key="6">
    <source>
        <dbReference type="Proteomes" id="UP000823775"/>
    </source>
</evidence>
<organism evidence="5 6">
    <name type="scientific">Datura stramonium</name>
    <name type="common">Jimsonweed</name>
    <name type="synonym">Common thornapple</name>
    <dbReference type="NCBI Taxonomy" id="4076"/>
    <lineage>
        <taxon>Eukaryota</taxon>
        <taxon>Viridiplantae</taxon>
        <taxon>Streptophyta</taxon>
        <taxon>Embryophyta</taxon>
        <taxon>Tracheophyta</taxon>
        <taxon>Spermatophyta</taxon>
        <taxon>Magnoliopsida</taxon>
        <taxon>eudicotyledons</taxon>
        <taxon>Gunneridae</taxon>
        <taxon>Pentapetalae</taxon>
        <taxon>asterids</taxon>
        <taxon>lamiids</taxon>
        <taxon>Solanales</taxon>
        <taxon>Solanaceae</taxon>
        <taxon>Solanoideae</taxon>
        <taxon>Datureae</taxon>
        <taxon>Datura</taxon>
    </lineage>
</organism>
<feature type="compositionally biased region" description="Basic and acidic residues" evidence="3">
    <location>
        <begin position="184"/>
        <end position="206"/>
    </location>
</feature>
<dbReference type="EMBL" id="JACEIK010007673">
    <property type="protein sequence ID" value="MCE3050543.1"/>
    <property type="molecule type" value="Genomic_DNA"/>
</dbReference>
<dbReference type="Gene3D" id="2.60.40.150">
    <property type="entry name" value="C2 domain"/>
    <property type="match status" value="1"/>
</dbReference>
<proteinExistence type="predicted"/>
<keyword evidence="2" id="KW-0106">Calcium</keyword>
<evidence type="ECO:0000256" key="1">
    <source>
        <dbReference type="ARBA" id="ARBA00022723"/>
    </source>
</evidence>
<comment type="caution">
    <text evidence="5">The sequence shown here is derived from an EMBL/GenBank/DDBJ whole genome shotgun (WGS) entry which is preliminary data.</text>
</comment>
<dbReference type="InterPro" id="IPR035892">
    <property type="entry name" value="C2_domain_sf"/>
</dbReference>
<evidence type="ECO:0000259" key="4">
    <source>
        <dbReference type="PROSITE" id="PS50004"/>
    </source>
</evidence>